<evidence type="ECO:0000256" key="5">
    <source>
        <dbReference type="ARBA" id="ARBA00022670"/>
    </source>
</evidence>
<evidence type="ECO:0000256" key="1">
    <source>
        <dbReference type="ARBA" id="ARBA00004282"/>
    </source>
</evidence>
<dbReference type="AlphaFoldDB" id="A0A2U4A2F3"/>
<dbReference type="PANTHER" id="PTHR10579">
    <property type="entry name" value="CALCIUM-ACTIVATED CHLORIDE CHANNEL REGULATOR"/>
    <property type="match status" value="1"/>
</dbReference>
<evidence type="ECO:0000313" key="28">
    <source>
        <dbReference type="RefSeq" id="XP_019775181.1"/>
    </source>
</evidence>
<dbReference type="CTD" id="9635"/>
<comment type="subcellular location">
    <subcellularLocation>
        <location evidence="22">Basal cell membrane</location>
        <topology evidence="22">Single-pass type I membrane protein</topology>
    </subcellularLocation>
    <subcellularLocation>
        <location evidence="1">Cell junction</location>
    </subcellularLocation>
</comment>
<dbReference type="GO" id="GO:0008237">
    <property type="term" value="F:metallopeptidase activity"/>
    <property type="evidence" value="ECO:0007669"/>
    <property type="project" value="UniProtKB-KW"/>
</dbReference>
<accession>A0A2U4A2F3</accession>
<keyword evidence="16" id="KW-0482">Metalloprotease</keyword>
<reference evidence="28" key="1">
    <citation type="submission" date="2025-08" db="UniProtKB">
        <authorList>
            <consortium name="RefSeq"/>
        </authorList>
    </citation>
    <scope>IDENTIFICATION</scope>
    <source>
        <tissue evidence="28">Spleen</tissue>
    </source>
</reference>
<evidence type="ECO:0000256" key="9">
    <source>
        <dbReference type="ARBA" id="ARBA00022801"/>
    </source>
</evidence>
<keyword evidence="15 24" id="KW-1133">Transmembrane helix</keyword>
<evidence type="ECO:0000256" key="6">
    <source>
        <dbReference type="ARBA" id="ARBA00022692"/>
    </source>
</evidence>
<evidence type="ECO:0000256" key="13">
    <source>
        <dbReference type="ARBA" id="ARBA00022889"/>
    </source>
</evidence>
<evidence type="ECO:0000256" key="15">
    <source>
        <dbReference type="ARBA" id="ARBA00022989"/>
    </source>
</evidence>
<evidence type="ECO:0000256" key="4">
    <source>
        <dbReference type="ARBA" id="ARBA00022475"/>
    </source>
</evidence>
<keyword evidence="7" id="KW-0479">Metal-binding</keyword>
<dbReference type="OrthoDB" id="687730at2759"/>
<keyword evidence="17" id="KW-0406">Ion transport</keyword>
<keyword evidence="27" id="KW-1185">Reference proteome</keyword>
<evidence type="ECO:0000256" key="14">
    <source>
        <dbReference type="ARBA" id="ARBA00022949"/>
    </source>
</evidence>
<dbReference type="FunFam" id="3.40.50.410:FF:000059">
    <property type="entry name" value="Calcium-activated chloride channel regulator 2"/>
    <property type="match status" value="1"/>
</dbReference>
<dbReference type="GeneID" id="101328390"/>
<dbReference type="CDD" id="cd00198">
    <property type="entry name" value="vWFA"/>
    <property type="match status" value="1"/>
</dbReference>
<dbReference type="GO" id="GO:0007155">
    <property type="term" value="P:cell adhesion"/>
    <property type="evidence" value="ECO:0007669"/>
    <property type="project" value="UniProtKB-KW"/>
</dbReference>
<keyword evidence="3" id="KW-0813">Transport</keyword>
<keyword evidence="5" id="KW-0645">Protease</keyword>
<evidence type="ECO:0000259" key="26">
    <source>
        <dbReference type="PROSITE" id="PS50234"/>
    </source>
</evidence>
<keyword evidence="9" id="KW-0378">Hydrolase</keyword>
<protein>
    <recommendedName>
        <fullName evidence="23">Calcium-activated chloride channel regulator 2</fullName>
    </recommendedName>
</protein>
<keyword evidence="19" id="KW-0325">Glycoprotein</keyword>
<keyword evidence="10" id="KW-0068">Autocatalytic cleavage</keyword>
<dbReference type="GO" id="GO:0005229">
    <property type="term" value="F:intracellularly calcium-gated chloride channel activity"/>
    <property type="evidence" value="ECO:0007669"/>
    <property type="project" value="TreeGrafter"/>
</dbReference>
<evidence type="ECO:0000256" key="12">
    <source>
        <dbReference type="ARBA" id="ARBA00022837"/>
    </source>
</evidence>
<dbReference type="PROSITE" id="PS50234">
    <property type="entry name" value="VWFA"/>
    <property type="match status" value="1"/>
</dbReference>
<evidence type="ECO:0000256" key="21">
    <source>
        <dbReference type="ARBA" id="ARBA00059073"/>
    </source>
</evidence>
<keyword evidence="18 24" id="KW-0472">Membrane</keyword>
<name>A0A2U4A2F3_TURTR</name>
<keyword evidence="20" id="KW-0868">Chloride</keyword>
<dbReference type="InterPro" id="IPR051266">
    <property type="entry name" value="CLCR"/>
</dbReference>
<feature type="domain" description="VWFA" evidence="26">
    <location>
        <begin position="225"/>
        <end position="407"/>
    </location>
</feature>
<keyword evidence="13" id="KW-0130">Cell adhesion</keyword>
<keyword evidence="11" id="KW-0862">Zinc</keyword>
<proteinExistence type="inferred from homology"/>
<dbReference type="GO" id="GO:0009925">
    <property type="term" value="C:basal plasma membrane"/>
    <property type="evidence" value="ECO:0007669"/>
    <property type="project" value="UniProtKB-SubCell"/>
</dbReference>
<evidence type="ECO:0000256" key="22">
    <source>
        <dbReference type="ARBA" id="ARBA00060472"/>
    </source>
</evidence>
<keyword evidence="4" id="KW-1003">Cell membrane</keyword>
<keyword evidence="6 24" id="KW-0812">Transmembrane</keyword>
<keyword evidence="8 25" id="KW-0732">Signal</keyword>
<evidence type="ECO:0000256" key="11">
    <source>
        <dbReference type="ARBA" id="ARBA00022833"/>
    </source>
</evidence>
<feature type="transmembrane region" description="Helical" evidence="24">
    <location>
        <begin position="825"/>
        <end position="851"/>
    </location>
</feature>
<evidence type="ECO:0000256" key="10">
    <source>
        <dbReference type="ARBA" id="ARBA00022813"/>
    </source>
</evidence>
<dbReference type="Pfam" id="PF08434">
    <property type="entry name" value="CLCA"/>
    <property type="match status" value="1"/>
</dbReference>
<feature type="chain" id="PRO_5015693825" description="Calcium-activated chloride channel regulator 2" evidence="25">
    <location>
        <begin position="33"/>
        <end position="867"/>
    </location>
</feature>
<dbReference type="SUPFAM" id="SSF53300">
    <property type="entry name" value="vWA-like"/>
    <property type="match status" value="1"/>
</dbReference>
<evidence type="ECO:0000256" key="17">
    <source>
        <dbReference type="ARBA" id="ARBA00023065"/>
    </source>
</evidence>
<sequence length="867" mass="95977">MTHGDSAGPVCSLKFVTLLVVLGPELLFLGAGVQLQENGYNGLLVAINPQVSEDQKLIPNIKEMITEASYYLFNATKRRVFFRNIKILIPATWKANNYSKVKQESYEKANVIVTDWYGAHGDDPYTLQYRGCGKEGKYIHFTLDFLLNDDLTAVYGSRGRVFVHEWAHLRWGVFDEYNNEKPFYVNGQNQIKVTRCSSDITGIFLCERGPCPQENCIISKILQEGCMFIYNSTQNATASIMFMQSLSSADRFLQLQQAAEFYLMQIVEIHTFVGIASFNSKGTIRAQLHQINNDDDRKLLVSYLPTTVSAEAETSICSGLKKGFEMVEKLNGKAFGSVMILVTSGDDEHVTNCFLTVLSSGSTIHTIALGSSAVKNLEELSHLTGGLKFFVPDKSNSNSMLDAFSRISSGTGDIFQQHIQLESIGEYVKRHHQLKNTVTVDHSVGNDTTFLVTWQTSGPPEIVLFDPNGRKYYTDDFTTNLAFRTARLWIPGTAKPGLWTYTLNNTHHSPQALKVTVTSGASRSAVPPATVEAFVERDSTHFPHPVTIYAIVRKGFYPILNATVTATVESETADPVTLKLFDDGAGADVIKNDGIYSRYFFSFAVNGRYSLKVHVNHSPSISALAHSIPGSHAMYVPGYITNGNIQMNAPRKSVGRREEEQKWGFSRISSGGSFFVLGVPADPHPDVFPPCKIIDLEAVKSEEEVTLSWTAPGGDFDQGQANSYEIRVSKSLQNIQDDFNNAILVNTSKLNPQQAGTKEIFTFSSELFTNGLEHQPDGETQKSLRIYVAIRAVDRNSLKSAVSNVAQASLLIPPNSAPVFARDDFMLKGVLTAMGFIGIICLIIVVTHCVLNRKTRADKKENETKLL</sequence>
<evidence type="ECO:0000256" key="19">
    <source>
        <dbReference type="ARBA" id="ARBA00023180"/>
    </source>
</evidence>
<dbReference type="Proteomes" id="UP000245320">
    <property type="component" value="Chromosome 1"/>
</dbReference>
<dbReference type="NCBIfam" id="NF041940">
    <property type="entry name" value="choice_anch_X"/>
    <property type="match status" value="1"/>
</dbReference>
<dbReference type="PANTHER" id="PTHR10579:SF66">
    <property type="entry name" value="CALCIUM-ACTIVATED CHLORIDE CHANNEL REGULATOR 2"/>
    <property type="match status" value="1"/>
</dbReference>
<dbReference type="GO" id="GO:0046872">
    <property type="term" value="F:metal ion binding"/>
    <property type="evidence" value="ECO:0007669"/>
    <property type="project" value="UniProtKB-KW"/>
</dbReference>
<evidence type="ECO:0000256" key="2">
    <source>
        <dbReference type="ARBA" id="ARBA00006398"/>
    </source>
</evidence>
<dbReference type="GO" id="GO:0006508">
    <property type="term" value="P:proteolysis"/>
    <property type="evidence" value="ECO:0007669"/>
    <property type="project" value="UniProtKB-KW"/>
</dbReference>
<evidence type="ECO:0000256" key="25">
    <source>
        <dbReference type="SAM" id="SignalP"/>
    </source>
</evidence>
<comment type="function">
    <text evidence="21">Plays a role in modulating chloride current across the plasma membrane in a calcium-dependent manner, and cell adhesion. Involved in basal cell adhesion and/or stratification of squamous epithelia. May act as a tumor suppressor in breast and colorectal cancer. Plays a key role for cell adhesion in the beginning stages of lung metastasis via the binding to ITGB4.</text>
</comment>
<dbReference type="Gene3D" id="3.40.50.410">
    <property type="entry name" value="von Willebrand factor, type A domain"/>
    <property type="match status" value="1"/>
</dbReference>
<feature type="signal peptide" evidence="25">
    <location>
        <begin position="1"/>
        <end position="32"/>
    </location>
</feature>
<evidence type="ECO:0000256" key="20">
    <source>
        <dbReference type="ARBA" id="ARBA00023214"/>
    </source>
</evidence>
<dbReference type="InterPro" id="IPR013642">
    <property type="entry name" value="CLCA_N"/>
</dbReference>
<keyword evidence="12" id="KW-0106">Calcium</keyword>
<dbReference type="RefSeq" id="XP_019775181.1">
    <property type="nucleotide sequence ID" value="XM_019919622.2"/>
</dbReference>
<evidence type="ECO:0000256" key="8">
    <source>
        <dbReference type="ARBA" id="ARBA00022729"/>
    </source>
</evidence>
<evidence type="ECO:0000256" key="18">
    <source>
        <dbReference type="ARBA" id="ARBA00023136"/>
    </source>
</evidence>
<keyword evidence="14" id="KW-0965">Cell junction</keyword>
<evidence type="ECO:0000256" key="16">
    <source>
        <dbReference type="ARBA" id="ARBA00023049"/>
    </source>
</evidence>
<organism evidence="27 28">
    <name type="scientific">Tursiops truncatus</name>
    <name type="common">Atlantic bottle-nosed dolphin</name>
    <name type="synonym">Delphinus truncatus</name>
    <dbReference type="NCBI Taxonomy" id="9739"/>
    <lineage>
        <taxon>Eukaryota</taxon>
        <taxon>Metazoa</taxon>
        <taxon>Chordata</taxon>
        <taxon>Craniata</taxon>
        <taxon>Vertebrata</taxon>
        <taxon>Euteleostomi</taxon>
        <taxon>Mammalia</taxon>
        <taxon>Eutheria</taxon>
        <taxon>Laurasiatheria</taxon>
        <taxon>Artiodactyla</taxon>
        <taxon>Whippomorpha</taxon>
        <taxon>Cetacea</taxon>
        <taxon>Odontoceti</taxon>
        <taxon>Delphinidae</taxon>
        <taxon>Tursiops</taxon>
    </lineage>
</organism>
<gene>
    <name evidence="28" type="primary">CLCA2</name>
</gene>
<evidence type="ECO:0000256" key="24">
    <source>
        <dbReference type="SAM" id="Phobius"/>
    </source>
</evidence>
<comment type="similarity">
    <text evidence="2">Belongs to the CLCR family.</text>
</comment>
<evidence type="ECO:0000313" key="27">
    <source>
        <dbReference type="Proteomes" id="UP000245320"/>
    </source>
</evidence>
<dbReference type="GO" id="GO:0070161">
    <property type="term" value="C:anchoring junction"/>
    <property type="evidence" value="ECO:0007669"/>
    <property type="project" value="UniProtKB-SubCell"/>
</dbReference>
<dbReference type="InterPro" id="IPR002035">
    <property type="entry name" value="VWF_A"/>
</dbReference>
<dbReference type="InterPro" id="IPR036465">
    <property type="entry name" value="vWFA_dom_sf"/>
</dbReference>
<evidence type="ECO:0000256" key="3">
    <source>
        <dbReference type="ARBA" id="ARBA00022448"/>
    </source>
</evidence>
<evidence type="ECO:0000256" key="23">
    <source>
        <dbReference type="ARBA" id="ARBA00070888"/>
    </source>
</evidence>
<evidence type="ECO:0000256" key="7">
    <source>
        <dbReference type="ARBA" id="ARBA00022723"/>
    </source>
</evidence>